<proteinExistence type="predicted"/>
<comment type="caution">
    <text evidence="1">The sequence shown here is derived from an EMBL/GenBank/DDBJ whole genome shotgun (WGS) entry which is preliminary data.</text>
</comment>
<evidence type="ECO:0000313" key="2">
    <source>
        <dbReference type="Proteomes" id="UP000616151"/>
    </source>
</evidence>
<sequence length="52" mass="5753">MARGQLEPELERRVALLEKPDNQGKDYDGAAWAALILFGIALPLIALFIGRM</sequence>
<keyword evidence="2" id="KW-1185">Reference proteome</keyword>
<evidence type="ECO:0000313" key="1">
    <source>
        <dbReference type="EMBL" id="MBK1865741.1"/>
    </source>
</evidence>
<dbReference type="EMBL" id="JAENHL010000006">
    <property type="protein sequence ID" value="MBK1865741.1"/>
    <property type="molecule type" value="Genomic_DNA"/>
</dbReference>
<accession>A0ACC5QZC1</accession>
<reference evidence="1" key="1">
    <citation type="submission" date="2021-01" db="EMBL/GenBank/DDBJ databases">
        <authorList>
            <person name="Sun Q."/>
        </authorList>
    </citation>
    <scope>NUCLEOTIDE SEQUENCE</scope>
    <source>
        <strain evidence="1">YIM B02566</strain>
    </source>
</reference>
<gene>
    <name evidence="1" type="ORF">JHL16_05205</name>
</gene>
<dbReference type="Proteomes" id="UP000616151">
    <property type="component" value="Unassembled WGS sequence"/>
</dbReference>
<organism evidence="1 2">
    <name type="scientific">Taklimakanibacter albus</name>
    <dbReference type="NCBI Taxonomy" id="2800327"/>
    <lineage>
        <taxon>Bacteria</taxon>
        <taxon>Pseudomonadati</taxon>
        <taxon>Pseudomonadota</taxon>
        <taxon>Alphaproteobacteria</taxon>
        <taxon>Hyphomicrobiales</taxon>
        <taxon>Aestuariivirgaceae</taxon>
        <taxon>Taklimakanibacter</taxon>
    </lineage>
</organism>
<name>A0ACC5QZC1_9HYPH</name>
<protein>
    <submittedName>
        <fullName evidence="1">Uncharacterized protein</fullName>
    </submittedName>
</protein>